<comment type="caution">
    <text evidence="1">The sequence shown here is derived from an EMBL/GenBank/DDBJ whole genome shotgun (WGS) entry which is preliminary data.</text>
</comment>
<proteinExistence type="predicted"/>
<dbReference type="OrthoDB" id="4286217at2"/>
<protein>
    <submittedName>
        <fullName evidence="1">Uncharacterized protein</fullName>
    </submittedName>
</protein>
<accession>A0A5C4VEM9</accession>
<gene>
    <name evidence="1" type="ORF">FH715_01490</name>
</gene>
<organism evidence="1 2">
    <name type="scientific">Streptomyces sedi</name>
    <dbReference type="NCBI Taxonomy" id="555059"/>
    <lineage>
        <taxon>Bacteria</taxon>
        <taxon>Bacillati</taxon>
        <taxon>Actinomycetota</taxon>
        <taxon>Actinomycetes</taxon>
        <taxon>Kitasatosporales</taxon>
        <taxon>Streptomycetaceae</taxon>
        <taxon>Streptomyces</taxon>
    </lineage>
</organism>
<evidence type="ECO:0000313" key="2">
    <source>
        <dbReference type="Proteomes" id="UP000311713"/>
    </source>
</evidence>
<dbReference type="Proteomes" id="UP000311713">
    <property type="component" value="Unassembled WGS sequence"/>
</dbReference>
<keyword evidence="2" id="KW-1185">Reference proteome</keyword>
<sequence>MSTCDLYLDYEMLSTNRDNIRNIAQLLEQPCRAMADVNGSDMGVDRLEQRMDDFGDEWEYGIGKMAEFSDAAATCLDEVLHAFREIDEALASVFDDG</sequence>
<evidence type="ECO:0000313" key="1">
    <source>
        <dbReference type="EMBL" id="TNM34380.1"/>
    </source>
</evidence>
<name>A0A5C4VEM9_9ACTN</name>
<dbReference type="AlphaFoldDB" id="A0A5C4VEM9"/>
<reference evidence="1 2" key="1">
    <citation type="submission" date="2019-06" db="EMBL/GenBank/DDBJ databases">
        <title>Draft genome of Streptomyces sedi sp. JCM16909.</title>
        <authorList>
            <person name="Klykleung N."/>
            <person name="Tanasupawat S."/>
            <person name="Kudo T."/>
            <person name="Yuki M."/>
            <person name="Ohkuma M."/>
        </authorList>
    </citation>
    <scope>NUCLEOTIDE SEQUENCE [LARGE SCALE GENOMIC DNA]</scope>
    <source>
        <strain evidence="1 2">JCM 16909</strain>
    </source>
</reference>
<dbReference type="EMBL" id="VDGT01000001">
    <property type="protein sequence ID" value="TNM34380.1"/>
    <property type="molecule type" value="Genomic_DNA"/>
</dbReference>